<dbReference type="InterPro" id="IPR008990">
    <property type="entry name" value="Elect_transpt_acc-like_dom_sf"/>
</dbReference>
<gene>
    <name evidence="2" type="ORF">AVDCRST_MAG28-2179</name>
</gene>
<dbReference type="InterPro" id="IPR024690">
    <property type="entry name" value="CN_hydtase_beta_dom_C"/>
</dbReference>
<dbReference type="AlphaFoldDB" id="A0A6J4QWE2"/>
<dbReference type="Pfam" id="PF02211">
    <property type="entry name" value="NHase_beta_C"/>
    <property type="match status" value="1"/>
</dbReference>
<organism evidence="2">
    <name type="scientific">uncultured Rubrobacteraceae bacterium</name>
    <dbReference type="NCBI Taxonomy" id="349277"/>
    <lineage>
        <taxon>Bacteria</taxon>
        <taxon>Bacillati</taxon>
        <taxon>Actinomycetota</taxon>
        <taxon>Rubrobacteria</taxon>
        <taxon>Rubrobacterales</taxon>
        <taxon>Rubrobacteraceae</taxon>
        <taxon>environmental samples</taxon>
    </lineage>
</organism>
<proteinExistence type="predicted"/>
<dbReference type="Gene3D" id="2.30.30.50">
    <property type="match status" value="1"/>
</dbReference>
<dbReference type="EMBL" id="CADCVE010000043">
    <property type="protein sequence ID" value="CAA9454250.1"/>
    <property type="molecule type" value="Genomic_DNA"/>
</dbReference>
<evidence type="ECO:0000313" key="2">
    <source>
        <dbReference type="EMBL" id="CAA9454250.1"/>
    </source>
</evidence>
<accession>A0A6J4QWE2</accession>
<reference evidence="2" key="1">
    <citation type="submission" date="2020-02" db="EMBL/GenBank/DDBJ databases">
        <authorList>
            <person name="Meier V. D."/>
        </authorList>
    </citation>
    <scope>NUCLEOTIDE SEQUENCE</scope>
    <source>
        <strain evidence="2">AVDCRST_MAG28</strain>
    </source>
</reference>
<protein>
    <submittedName>
        <fullName evidence="2">Nitrile hydratase beta subunit</fullName>
    </submittedName>
</protein>
<dbReference type="SUPFAM" id="SSF50090">
    <property type="entry name" value="Electron transport accessory proteins"/>
    <property type="match status" value="1"/>
</dbReference>
<evidence type="ECO:0000259" key="1">
    <source>
        <dbReference type="Pfam" id="PF02211"/>
    </source>
</evidence>
<feature type="domain" description="Nitrile hydratase beta subunit" evidence="1">
    <location>
        <begin position="2"/>
        <end position="92"/>
    </location>
</feature>
<name>A0A6J4QWE2_9ACTN</name>
<sequence>MTARFDPGDPVRIRTEDRRGHIRTPGYVKGKTGRIETLLGTFKNPESLAYGGSGLPEKHLYKVAFRQKDLWDGYAGSLDDTLYIDIYEHWLDPA</sequence>